<dbReference type="CDD" id="cd00207">
    <property type="entry name" value="fer2"/>
    <property type="match status" value="1"/>
</dbReference>
<dbReference type="GO" id="GO:0051537">
    <property type="term" value="F:2 iron, 2 sulfur cluster binding"/>
    <property type="evidence" value="ECO:0007669"/>
    <property type="project" value="UniProtKB-KW"/>
</dbReference>
<evidence type="ECO:0000259" key="9">
    <source>
        <dbReference type="PROSITE" id="PS51085"/>
    </source>
</evidence>
<dbReference type="InterPro" id="IPR006058">
    <property type="entry name" value="2Fe2S_fd_BS"/>
</dbReference>
<sequence length="159" mass="17675">MNTQTLKINAKITIGYGLQIDPIGEVIYWQDPESSIWNFTSSEIPGYYSKNGSNCSKDLADLSGPTYKVKLINWEEQEIECPRDVYILDQAEEYGIGLPYSCRAGACSTCAAKLISGSIDQADQSFLNDEQISNGFVLLCSSYPTSDCTILTHQEENLY</sequence>
<evidence type="ECO:0000256" key="2">
    <source>
        <dbReference type="ARBA" id="ARBA00022448"/>
    </source>
</evidence>
<accession>A0A2V4BTX4</accession>
<dbReference type="FunFam" id="3.10.20.30:FF:000014">
    <property type="entry name" value="Ferredoxin"/>
    <property type="match status" value="1"/>
</dbReference>
<dbReference type="GO" id="GO:0009055">
    <property type="term" value="F:electron transfer activity"/>
    <property type="evidence" value="ECO:0007669"/>
    <property type="project" value="InterPro"/>
</dbReference>
<evidence type="ECO:0000256" key="3">
    <source>
        <dbReference type="ARBA" id="ARBA00022714"/>
    </source>
</evidence>
<dbReference type="PANTHER" id="PTHR43112">
    <property type="entry name" value="FERREDOXIN"/>
    <property type="match status" value="1"/>
</dbReference>
<keyword evidence="3" id="KW-0001">2Fe-2S</keyword>
<dbReference type="GO" id="GO:0022900">
    <property type="term" value="P:electron transport chain"/>
    <property type="evidence" value="ECO:0007669"/>
    <property type="project" value="InterPro"/>
</dbReference>
<dbReference type="Pfam" id="PF00111">
    <property type="entry name" value="Fer2"/>
    <property type="match status" value="1"/>
</dbReference>
<dbReference type="OrthoDB" id="1450227at2"/>
<keyword evidence="5" id="KW-0249">Electron transport</keyword>
<dbReference type="Gene3D" id="3.10.20.30">
    <property type="match status" value="1"/>
</dbReference>
<dbReference type="GO" id="GO:0046872">
    <property type="term" value="F:metal ion binding"/>
    <property type="evidence" value="ECO:0007669"/>
    <property type="project" value="UniProtKB-KW"/>
</dbReference>
<comment type="cofactor">
    <cofactor evidence="8">
        <name>[2Fe-2S] cluster</name>
        <dbReference type="ChEBI" id="CHEBI:190135"/>
    </cofactor>
</comment>
<dbReference type="SUPFAM" id="SSF54292">
    <property type="entry name" value="2Fe-2S ferredoxin-like"/>
    <property type="match status" value="1"/>
</dbReference>
<dbReference type="PROSITE" id="PS51085">
    <property type="entry name" value="2FE2S_FER_2"/>
    <property type="match status" value="1"/>
</dbReference>
<protein>
    <recommendedName>
        <fullName evidence="9">2Fe-2S ferredoxin-type domain-containing protein</fullName>
    </recommendedName>
</protein>
<dbReference type="PROSITE" id="PS00197">
    <property type="entry name" value="2FE2S_FER_1"/>
    <property type="match status" value="1"/>
</dbReference>
<dbReference type="NCBIfam" id="TIGR02008">
    <property type="entry name" value="fdx_plant"/>
    <property type="match status" value="1"/>
</dbReference>
<comment type="similarity">
    <text evidence="1">Belongs to the 2Fe2S plant-type ferredoxin family.</text>
</comment>
<keyword evidence="2" id="KW-0813">Transport</keyword>
<gene>
    <name evidence="10" type="ORF">DMB65_03070</name>
</gene>
<organism evidence="10 11">
    <name type="scientific">Flavobacterium cheongpyeongense</name>
    <dbReference type="NCBI Taxonomy" id="2212651"/>
    <lineage>
        <taxon>Bacteria</taxon>
        <taxon>Pseudomonadati</taxon>
        <taxon>Bacteroidota</taxon>
        <taxon>Flavobacteriia</taxon>
        <taxon>Flavobacteriales</taxon>
        <taxon>Flavobacteriaceae</taxon>
        <taxon>Flavobacterium</taxon>
    </lineage>
</organism>
<evidence type="ECO:0000256" key="6">
    <source>
        <dbReference type="ARBA" id="ARBA00023004"/>
    </source>
</evidence>
<feature type="domain" description="2Fe-2S ferredoxin-type" evidence="9">
    <location>
        <begin position="67"/>
        <end position="156"/>
    </location>
</feature>
<reference evidence="10 11" key="1">
    <citation type="submission" date="2018-05" db="EMBL/GenBank/DDBJ databases">
        <title>Flavobacterium sp. strain IMCC34759, incomplete genome.</title>
        <authorList>
            <person name="Joung Y."/>
            <person name="Cho J."/>
        </authorList>
    </citation>
    <scope>NUCLEOTIDE SEQUENCE [LARGE SCALE GENOMIC DNA]</scope>
    <source>
        <strain evidence="10 11">IMCC34759</strain>
    </source>
</reference>
<dbReference type="AlphaFoldDB" id="A0A2V4BTX4"/>
<keyword evidence="11" id="KW-1185">Reference proteome</keyword>
<dbReference type="InterPro" id="IPR036010">
    <property type="entry name" value="2Fe-2S_ferredoxin-like_sf"/>
</dbReference>
<dbReference type="InterPro" id="IPR001041">
    <property type="entry name" value="2Fe-2S_ferredoxin-type"/>
</dbReference>
<evidence type="ECO:0000313" key="11">
    <source>
        <dbReference type="Proteomes" id="UP000247903"/>
    </source>
</evidence>
<dbReference type="InterPro" id="IPR012675">
    <property type="entry name" value="Beta-grasp_dom_sf"/>
</dbReference>
<dbReference type="EMBL" id="QJHK01000002">
    <property type="protein sequence ID" value="PXY42441.1"/>
    <property type="molecule type" value="Genomic_DNA"/>
</dbReference>
<evidence type="ECO:0000313" key="10">
    <source>
        <dbReference type="EMBL" id="PXY42441.1"/>
    </source>
</evidence>
<proteinExistence type="inferred from homology"/>
<comment type="caution">
    <text evidence="10">The sequence shown here is derived from an EMBL/GenBank/DDBJ whole genome shotgun (WGS) entry which is preliminary data.</text>
</comment>
<evidence type="ECO:0000256" key="1">
    <source>
        <dbReference type="ARBA" id="ARBA00007874"/>
    </source>
</evidence>
<dbReference type="PANTHER" id="PTHR43112:SF3">
    <property type="entry name" value="FERREDOXIN-2, CHLOROPLASTIC"/>
    <property type="match status" value="1"/>
</dbReference>
<evidence type="ECO:0000256" key="8">
    <source>
        <dbReference type="ARBA" id="ARBA00034078"/>
    </source>
</evidence>
<keyword evidence="6" id="KW-0408">Iron</keyword>
<dbReference type="Proteomes" id="UP000247903">
    <property type="component" value="Unassembled WGS sequence"/>
</dbReference>
<evidence type="ECO:0000256" key="5">
    <source>
        <dbReference type="ARBA" id="ARBA00022982"/>
    </source>
</evidence>
<dbReference type="InterPro" id="IPR010241">
    <property type="entry name" value="Fd_pln"/>
</dbReference>
<evidence type="ECO:0000256" key="4">
    <source>
        <dbReference type="ARBA" id="ARBA00022723"/>
    </source>
</evidence>
<keyword evidence="7" id="KW-0411">Iron-sulfur</keyword>
<evidence type="ECO:0000256" key="7">
    <source>
        <dbReference type="ARBA" id="ARBA00023014"/>
    </source>
</evidence>
<name>A0A2V4BTX4_9FLAO</name>
<keyword evidence="4" id="KW-0479">Metal-binding</keyword>